<feature type="transmembrane region" description="Helical" evidence="8">
    <location>
        <begin position="282"/>
        <end position="305"/>
    </location>
</feature>
<feature type="transmembrane region" description="Helical" evidence="8">
    <location>
        <begin position="17"/>
        <end position="41"/>
    </location>
</feature>
<accession>A0A814TQ85</accession>
<dbReference type="Proteomes" id="UP000663860">
    <property type="component" value="Unassembled WGS sequence"/>
</dbReference>
<evidence type="ECO:0000256" key="5">
    <source>
        <dbReference type="ARBA" id="ARBA00023136"/>
    </source>
</evidence>
<keyword evidence="7" id="KW-0807">Transducer</keyword>
<dbReference type="Gene3D" id="1.20.1070.10">
    <property type="entry name" value="Rhodopsin 7-helix transmembrane proteins"/>
    <property type="match status" value="1"/>
</dbReference>
<organism evidence="10 12">
    <name type="scientific">Adineta steineri</name>
    <dbReference type="NCBI Taxonomy" id="433720"/>
    <lineage>
        <taxon>Eukaryota</taxon>
        <taxon>Metazoa</taxon>
        <taxon>Spiralia</taxon>
        <taxon>Gnathifera</taxon>
        <taxon>Rotifera</taxon>
        <taxon>Eurotatoria</taxon>
        <taxon>Bdelloidea</taxon>
        <taxon>Adinetida</taxon>
        <taxon>Adinetidae</taxon>
        <taxon>Adineta</taxon>
    </lineage>
</organism>
<evidence type="ECO:0000313" key="11">
    <source>
        <dbReference type="EMBL" id="CAF3936430.1"/>
    </source>
</evidence>
<dbReference type="InterPro" id="IPR017452">
    <property type="entry name" value="GPCR_Rhodpsn_7TM"/>
</dbReference>
<proteinExistence type="predicted"/>
<protein>
    <recommendedName>
        <fullName evidence="9">G-protein coupled receptors family 1 profile domain-containing protein</fullName>
    </recommendedName>
</protein>
<keyword evidence="4" id="KW-0297">G-protein coupled receptor</keyword>
<dbReference type="PANTHER" id="PTHR24243:SF233">
    <property type="entry name" value="THYROTROPIN-RELEASING HORMONE RECEPTOR"/>
    <property type="match status" value="1"/>
</dbReference>
<feature type="transmembrane region" description="Helical" evidence="8">
    <location>
        <begin position="96"/>
        <end position="118"/>
    </location>
</feature>
<comment type="subcellular location">
    <subcellularLocation>
        <location evidence="1">Membrane</location>
        <topology evidence="1">Multi-pass membrane protein</topology>
    </subcellularLocation>
</comment>
<keyword evidence="3 8" id="KW-1133">Transmembrane helix</keyword>
<dbReference type="Proteomes" id="UP000663868">
    <property type="component" value="Unassembled WGS sequence"/>
</dbReference>
<dbReference type="GO" id="GO:0005886">
    <property type="term" value="C:plasma membrane"/>
    <property type="evidence" value="ECO:0007669"/>
    <property type="project" value="TreeGrafter"/>
</dbReference>
<comment type="caution">
    <text evidence="10">The sequence shown here is derived from an EMBL/GenBank/DDBJ whole genome shotgun (WGS) entry which is preliminary data.</text>
</comment>
<dbReference type="PANTHER" id="PTHR24243">
    <property type="entry name" value="G-PROTEIN COUPLED RECEPTOR"/>
    <property type="match status" value="1"/>
</dbReference>
<evidence type="ECO:0000256" key="3">
    <source>
        <dbReference type="ARBA" id="ARBA00022989"/>
    </source>
</evidence>
<evidence type="ECO:0000256" key="7">
    <source>
        <dbReference type="ARBA" id="ARBA00023224"/>
    </source>
</evidence>
<evidence type="ECO:0000313" key="12">
    <source>
        <dbReference type="Proteomes" id="UP000663860"/>
    </source>
</evidence>
<evidence type="ECO:0000256" key="8">
    <source>
        <dbReference type="SAM" id="Phobius"/>
    </source>
</evidence>
<dbReference type="EMBL" id="CAJOBB010002086">
    <property type="protein sequence ID" value="CAF3936430.1"/>
    <property type="molecule type" value="Genomic_DNA"/>
</dbReference>
<reference evidence="10" key="1">
    <citation type="submission" date="2021-02" db="EMBL/GenBank/DDBJ databases">
        <authorList>
            <person name="Nowell W R."/>
        </authorList>
    </citation>
    <scope>NUCLEOTIDE SEQUENCE</scope>
</reference>
<keyword evidence="5 8" id="KW-0472">Membrane</keyword>
<sequence>MSSIDQTIQQINTATTIIISIMYFVNFIFGVIGLTFNVFVFTRPSLRETPCSIYFLSSTFFNFFVILAIIPLRLVLNNFNIDLATYNAQYCKIQYFAFYFIRALSCWFIAMACIDRYLHSSHNIFLRRMSSLKVAKLSVAIVSIVIPILYCHMIIFYNLIQVKKSPGIIAYSCIIQDTIYSTFITIWHLFLYSFCPSFFMLIFGCLTLRSIRMHRQIIPQNMNNNRISRRTSIELLRMLSAQVLVIIISTSASSIYQLYALFTSNVTKDTLRISQENAAGKILAVLSYFAHSTSFYMFTLTGSIFRKEVFKIIGQCSLYKRNRVHITGVQTHQISSLQYNQQTNTILKNSVGQQRHS</sequence>
<keyword evidence="6" id="KW-0675">Receptor</keyword>
<dbReference type="InterPro" id="IPR000276">
    <property type="entry name" value="GPCR_Rhodpsn"/>
</dbReference>
<evidence type="ECO:0000313" key="10">
    <source>
        <dbReference type="EMBL" id="CAF1162953.1"/>
    </source>
</evidence>
<dbReference type="Pfam" id="PF00001">
    <property type="entry name" value="7tm_1"/>
    <property type="match status" value="1"/>
</dbReference>
<feature type="transmembrane region" description="Helical" evidence="8">
    <location>
        <begin position="53"/>
        <end position="76"/>
    </location>
</feature>
<dbReference type="GO" id="GO:0004930">
    <property type="term" value="F:G protein-coupled receptor activity"/>
    <property type="evidence" value="ECO:0007669"/>
    <property type="project" value="UniProtKB-KW"/>
</dbReference>
<keyword evidence="2 8" id="KW-0812">Transmembrane</keyword>
<evidence type="ECO:0000259" key="9">
    <source>
        <dbReference type="PROSITE" id="PS50262"/>
    </source>
</evidence>
<evidence type="ECO:0000256" key="6">
    <source>
        <dbReference type="ARBA" id="ARBA00023170"/>
    </source>
</evidence>
<dbReference type="PROSITE" id="PS50262">
    <property type="entry name" value="G_PROTEIN_RECEP_F1_2"/>
    <property type="match status" value="1"/>
</dbReference>
<gene>
    <name evidence="10" type="ORF">IZO911_LOCUS26436</name>
    <name evidence="11" type="ORF">KXQ929_LOCUS24768</name>
</gene>
<evidence type="ECO:0000256" key="4">
    <source>
        <dbReference type="ARBA" id="ARBA00023040"/>
    </source>
</evidence>
<name>A0A814TQ85_9BILA</name>
<evidence type="ECO:0000256" key="2">
    <source>
        <dbReference type="ARBA" id="ARBA00022692"/>
    </source>
</evidence>
<feature type="transmembrane region" description="Helical" evidence="8">
    <location>
        <begin position="180"/>
        <end position="206"/>
    </location>
</feature>
<dbReference type="EMBL" id="CAJNOE010000345">
    <property type="protein sequence ID" value="CAF1162953.1"/>
    <property type="molecule type" value="Genomic_DNA"/>
</dbReference>
<evidence type="ECO:0000256" key="1">
    <source>
        <dbReference type="ARBA" id="ARBA00004141"/>
    </source>
</evidence>
<feature type="transmembrane region" description="Helical" evidence="8">
    <location>
        <begin position="139"/>
        <end position="160"/>
    </location>
</feature>
<dbReference type="AlphaFoldDB" id="A0A814TQ85"/>
<feature type="transmembrane region" description="Helical" evidence="8">
    <location>
        <begin position="235"/>
        <end position="262"/>
    </location>
</feature>
<feature type="domain" description="G-protein coupled receptors family 1 profile" evidence="9">
    <location>
        <begin position="33"/>
        <end position="298"/>
    </location>
</feature>
<dbReference type="SUPFAM" id="SSF81321">
    <property type="entry name" value="Family A G protein-coupled receptor-like"/>
    <property type="match status" value="1"/>
</dbReference>